<keyword evidence="1" id="KW-0175">Coiled coil</keyword>
<reference evidence="2 3" key="1">
    <citation type="submission" date="2021-06" db="EMBL/GenBank/DDBJ databases">
        <authorList>
            <person name="Kallberg Y."/>
            <person name="Tangrot J."/>
            <person name="Rosling A."/>
        </authorList>
    </citation>
    <scope>NUCLEOTIDE SEQUENCE [LARGE SCALE GENOMIC DNA]</scope>
    <source>
        <strain evidence="2 3">120-4 pot B 10/14</strain>
    </source>
</reference>
<proteinExistence type="predicted"/>
<protein>
    <submittedName>
        <fullName evidence="2">16474_t:CDS:1</fullName>
    </submittedName>
</protein>
<comment type="caution">
    <text evidence="2">The sequence shown here is derived from an EMBL/GenBank/DDBJ whole genome shotgun (WGS) entry which is preliminary data.</text>
</comment>
<name>A0ABN7X9Q5_GIGMA</name>
<evidence type="ECO:0000313" key="2">
    <source>
        <dbReference type="EMBL" id="CAG8850857.1"/>
    </source>
</evidence>
<feature type="non-terminal residue" evidence="2">
    <location>
        <position position="1"/>
    </location>
</feature>
<feature type="coiled-coil region" evidence="1">
    <location>
        <begin position="29"/>
        <end position="63"/>
    </location>
</feature>
<keyword evidence="3" id="KW-1185">Reference proteome</keyword>
<organism evidence="2 3">
    <name type="scientific">Gigaspora margarita</name>
    <dbReference type="NCBI Taxonomy" id="4874"/>
    <lineage>
        <taxon>Eukaryota</taxon>
        <taxon>Fungi</taxon>
        <taxon>Fungi incertae sedis</taxon>
        <taxon>Mucoromycota</taxon>
        <taxon>Glomeromycotina</taxon>
        <taxon>Glomeromycetes</taxon>
        <taxon>Diversisporales</taxon>
        <taxon>Gigasporaceae</taxon>
        <taxon>Gigaspora</taxon>
    </lineage>
</organism>
<gene>
    <name evidence="2" type="ORF">GMARGA_LOCUS40428</name>
</gene>
<dbReference type="Proteomes" id="UP000789901">
    <property type="component" value="Unassembled WGS sequence"/>
</dbReference>
<dbReference type="EMBL" id="CAJVQB010103139">
    <property type="protein sequence ID" value="CAG8850857.1"/>
    <property type="molecule type" value="Genomic_DNA"/>
</dbReference>
<feature type="non-terminal residue" evidence="2">
    <location>
        <position position="81"/>
    </location>
</feature>
<accession>A0ABN7X9Q5</accession>
<evidence type="ECO:0000313" key="3">
    <source>
        <dbReference type="Proteomes" id="UP000789901"/>
    </source>
</evidence>
<evidence type="ECO:0000256" key="1">
    <source>
        <dbReference type="SAM" id="Coils"/>
    </source>
</evidence>
<sequence length="81" mass="9826">SEDPESEIKLRDINKKYGKLLTEYSNLEDGKNKEEIKNLKKELKETRDEKDKVEKDSLKIIEERNKEIKKKCDNRKIKYRK</sequence>